<dbReference type="GO" id="GO:0007165">
    <property type="term" value="P:signal transduction"/>
    <property type="evidence" value="ECO:0007669"/>
    <property type="project" value="TreeGrafter"/>
</dbReference>
<dbReference type="GO" id="GO:0046854">
    <property type="term" value="P:phosphatidylinositol phosphate biosynthetic process"/>
    <property type="evidence" value="ECO:0007669"/>
    <property type="project" value="InterPro"/>
</dbReference>
<reference evidence="7" key="1">
    <citation type="submission" date="2018-08" db="EMBL/GenBank/DDBJ databases">
        <authorList>
            <person name="Kim S.-J."/>
            <person name="Jung G.-Y."/>
        </authorList>
    </citation>
    <scope>NUCLEOTIDE SEQUENCE [LARGE SCALE GENOMIC DNA]</scope>
    <source>
        <strain evidence="7">GY_H</strain>
    </source>
</reference>
<proteinExistence type="inferred from homology"/>
<dbReference type="GO" id="GO:0006020">
    <property type="term" value="P:inositol metabolic process"/>
    <property type="evidence" value="ECO:0007669"/>
    <property type="project" value="TreeGrafter"/>
</dbReference>
<evidence type="ECO:0000256" key="5">
    <source>
        <dbReference type="PIRSR" id="PIRSR600760-2"/>
    </source>
</evidence>
<comment type="cofactor">
    <cofactor evidence="5">
        <name>Mg(2+)</name>
        <dbReference type="ChEBI" id="CHEBI:18420"/>
    </cofactor>
</comment>
<dbReference type="Gene3D" id="3.40.190.80">
    <property type="match status" value="1"/>
</dbReference>
<dbReference type="Pfam" id="PF00459">
    <property type="entry name" value="Inositol_P"/>
    <property type="match status" value="1"/>
</dbReference>
<feature type="binding site" evidence="5">
    <location>
        <position position="232"/>
    </location>
    <ligand>
        <name>Mg(2+)</name>
        <dbReference type="ChEBI" id="CHEBI:18420"/>
        <label>1</label>
        <note>catalytic</note>
    </ligand>
</feature>
<dbReference type="CDD" id="cd01637">
    <property type="entry name" value="IMPase_like"/>
    <property type="match status" value="1"/>
</dbReference>
<feature type="binding site" evidence="5">
    <location>
        <position position="98"/>
    </location>
    <ligand>
        <name>Mg(2+)</name>
        <dbReference type="ChEBI" id="CHEBI:18420"/>
        <label>1</label>
        <note>catalytic</note>
    </ligand>
</feature>
<dbReference type="PANTHER" id="PTHR20854">
    <property type="entry name" value="INOSITOL MONOPHOSPHATASE"/>
    <property type="match status" value="1"/>
</dbReference>
<evidence type="ECO:0000256" key="4">
    <source>
        <dbReference type="ARBA" id="ARBA00022842"/>
    </source>
</evidence>
<feature type="binding site" evidence="5">
    <location>
        <position position="118"/>
    </location>
    <ligand>
        <name>Mg(2+)</name>
        <dbReference type="ChEBI" id="CHEBI:18420"/>
        <label>1</label>
        <note>catalytic</note>
    </ligand>
</feature>
<protein>
    <submittedName>
        <fullName evidence="6">Inositol monophosphatase</fullName>
    </submittedName>
</protein>
<comment type="similarity">
    <text evidence="1">Belongs to the inositol monophosphatase superfamily.</text>
</comment>
<dbReference type="EMBL" id="QRGO01000001">
    <property type="protein sequence ID" value="RDV03194.1"/>
    <property type="molecule type" value="Genomic_DNA"/>
</dbReference>
<evidence type="ECO:0000313" key="6">
    <source>
        <dbReference type="EMBL" id="RDV03194.1"/>
    </source>
</evidence>
<sequence length="295" mass="31600">MAAPPNADASPPDAASPTLVDGVSRDLLRDIEHLAVELAGIAGAEIAKALGGLLAVKYKTAAKEDEWRDPVSEVDNKVERMIRERLAENFPTHDIIGEEMDDRPARGGDFVWSVDPIDGTANFVNGFPLFSASIGVLHKGVPVVGALWCPVSHALRSGVYHCTRSGKLRFDGADVTPKVNPAVRRRLVGVPVATVSDGFWETRKTGSAAFECAMVAAGLMQAARFASPNIWDVAGGLALVFAGGGIARRRDGDDWVPMEKFAPTKEAPDLRYWKNELIVGEPSAVEKMCEAQKAA</sequence>
<keyword evidence="3" id="KW-0378">Hydrolase</keyword>
<keyword evidence="4 5" id="KW-0460">Magnesium</keyword>
<evidence type="ECO:0000313" key="7">
    <source>
        <dbReference type="Proteomes" id="UP000263993"/>
    </source>
</evidence>
<dbReference type="Proteomes" id="UP000263993">
    <property type="component" value="Unassembled WGS sequence"/>
</dbReference>
<dbReference type="PANTHER" id="PTHR20854:SF4">
    <property type="entry name" value="INOSITOL-1-MONOPHOSPHATASE-RELATED"/>
    <property type="match status" value="1"/>
</dbReference>
<dbReference type="PRINTS" id="PR00377">
    <property type="entry name" value="IMPHPHTASES"/>
</dbReference>
<dbReference type="AlphaFoldDB" id="A0A371B6L1"/>
<dbReference type="GO" id="GO:0008934">
    <property type="term" value="F:inositol monophosphate 1-phosphatase activity"/>
    <property type="evidence" value="ECO:0007669"/>
    <property type="project" value="TreeGrafter"/>
</dbReference>
<gene>
    <name evidence="6" type="ORF">DXH78_00460</name>
</gene>
<name>A0A371B6L1_9BRAD</name>
<dbReference type="InterPro" id="IPR020583">
    <property type="entry name" value="Inositol_monoP_metal-BS"/>
</dbReference>
<dbReference type="PROSITE" id="PS00629">
    <property type="entry name" value="IMP_1"/>
    <property type="match status" value="1"/>
</dbReference>
<keyword evidence="7" id="KW-1185">Reference proteome</keyword>
<feature type="binding site" evidence="5">
    <location>
        <position position="117"/>
    </location>
    <ligand>
        <name>Mg(2+)</name>
        <dbReference type="ChEBI" id="CHEBI:18420"/>
        <label>1</label>
        <note>catalytic</note>
    </ligand>
</feature>
<dbReference type="Gene3D" id="3.30.540.10">
    <property type="entry name" value="Fructose-1,6-Bisphosphatase, subunit A, domain 1"/>
    <property type="match status" value="1"/>
</dbReference>
<feature type="binding site" evidence="5">
    <location>
        <position position="115"/>
    </location>
    <ligand>
        <name>Mg(2+)</name>
        <dbReference type="ChEBI" id="CHEBI:18420"/>
        <label>1</label>
        <note>catalytic</note>
    </ligand>
</feature>
<dbReference type="OrthoDB" id="7876138at2"/>
<keyword evidence="2 5" id="KW-0479">Metal-binding</keyword>
<evidence type="ECO:0000256" key="2">
    <source>
        <dbReference type="ARBA" id="ARBA00022723"/>
    </source>
</evidence>
<organism evidence="6 7">
    <name type="scientific">Undibacter mobilis</name>
    <dbReference type="NCBI Taxonomy" id="2292256"/>
    <lineage>
        <taxon>Bacteria</taxon>
        <taxon>Pseudomonadati</taxon>
        <taxon>Pseudomonadota</taxon>
        <taxon>Alphaproteobacteria</taxon>
        <taxon>Hyphomicrobiales</taxon>
        <taxon>Nitrobacteraceae</taxon>
        <taxon>Undibacter</taxon>
    </lineage>
</organism>
<dbReference type="PROSITE" id="PS00630">
    <property type="entry name" value="IMP_2"/>
    <property type="match status" value="1"/>
</dbReference>
<evidence type="ECO:0000256" key="1">
    <source>
        <dbReference type="ARBA" id="ARBA00009759"/>
    </source>
</evidence>
<evidence type="ECO:0000256" key="3">
    <source>
        <dbReference type="ARBA" id="ARBA00022801"/>
    </source>
</evidence>
<dbReference type="SUPFAM" id="SSF56655">
    <property type="entry name" value="Carbohydrate phosphatase"/>
    <property type="match status" value="1"/>
</dbReference>
<accession>A0A371B6L1</accession>
<dbReference type="InterPro" id="IPR020550">
    <property type="entry name" value="Inositol_monophosphatase_CS"/>
</dbReference>
<comment type="caution">
    <text evidence="6">The sequence shown here is derived from an EMBL/GenBank/DDBJ whole genome shotgun (WGS) entry which is preliminary data.</text>
</comment>
<dbReference type="GO" id="GO:0046872">
    <property type="term" value="F:metal ion binding"/>
    <property type="evidence" value="ECO:0007669"/>
    <property type="project" value="UniProtKB-KW"/>
</dbReference>
<dbReference type="InterPro" id="IPR000760">
    <property type="entry name" value="Inositol_monophosphatase-like"/>
</dbReference>